<reference evidence="1" key="1">
    <citation type="submission" date="2018-02" db="EMBL/GenBank/DDBJ databases">
        <title>Rhizophora mucronata_Transcriptome.</title>
        <authorList>
            <person name="Meera S.P."/>
            <person name="Sreeshan A."/>
            <person name="Augustine A."/>
        </authorList>
    </citation>
    <scope>NUCLEOTIDE SEQUENCE</scope>
    <source>
        <tissue evidence="1">Leaf</tissue>
    </source>
</reference>
<name>A0A2P2ISD4_RHIMU</name>
<dbReference type="AlphaFoldDB" id="A0A2P2ISD4"/>
<protein>
    <submittedName>
        <fullName evidence="1">Uncharacterized protein</fullName>
    </submittedName>
</protein>
<accession>A0A2P2ISD4</accession>
<organism evidence="1">
    <name type="scientific">Rhizophora mucronata</name>
    <name type="common">Asiatic mangrove</name>
    <dbReference type="NCBI Taxonomy" id="61149"/>
    <lineage>
        <taxon>Eukaryota</taxon>
        <taxon>Viridiplantae</taxon>
        <taxon>Streptophyta</taxon>
        <taxon>Embryophyta</taxon>
        <taxon>Tracheophyta</taxon>
        <taxon>Spermatophyta</taxon>
        <taxon>Magnoliopsida</taxon>
        <taxon>eudicotyledons</taxon>
        <taxon>Gunneridae</taxon>
        <taxon>Pentapetalae</taxon>
        <taxon>rosids</taxon>
        <taxon>fabids</taxon>
        <taxon>Malpighiales</taxon>
        <taxon>Rhizophoraceae</taxon>
        <taxon>Rhizophora</taxon>
    </lineage>
</organism>
<proteinExistence type="predicted"/>
<dbReference type="EMBL" id="GGEC01003624">
    <property type="protein sequence ID" value="MBW84107.1"/>
    <property type="molecule type" value="Transcribed_RNA"/>
</dbReference>
<sequence length="145" mass="15884">MLFSLRFHAHNLSLLSPQVFRFTASFSQGKLRSQGLSSLFTLPELSITVSHLCQPCFLSLKATSLCKFVLPSQGFLVSLRCPLHPSEGTNTKFLVFLLLQPTLTSFSPLSRANKSRSKSLINSGSISGLQFISSIYILGSGREVS</sequence>
<evidence type="ECO:0000313" key="1">
    <source>
        <dbReference type="EMBL" id="MBW84107.1"/>
    </source>
</evidence>